<name>A0ABN6QPY0_STRNI</name>
<evidence type="ECO:0000313" key="3">
    <source>
        <dbReference type="Proteomes" id="UP001059597"/>
    </source>
</evidence>
<evidence type="ECO:0008006" key="4">
    <source>
        <dbReference type="Google" id="ProtNLM"/>
    </source>
</evidence>
<dbReference type="RefSeq" id="WP_261951933.1">
    <property type="nucleotide sequence ID" value="NZ_AP026073.1"/>
</dbReference>
<accession>A0ABN6QPY0</accession>
<dbReference type="EMBL" id="AP026073">
    <property type="protein sequence ID" value="BDM67831.1"/>
    <property type="molecule type" value="Genomic_DNA"/>
</dbReference>
<gene>
    <name evidence="2" type="ORF">HEK616_13180</name>
</gene>
<sequence>MTGYGLTECVDAAVRAYLAERPEATVVALDEGLGTGFWRLDNGRLRWLSVLPEEAAAVRRMLLPDTARRHTLAREPAGREWPGAVPGTARGVVVIAAGVLRRLPLPAGRALLAVCAARFPGGALVFDALPRRAAALVAGRPGLVPGHVCRPSARRRGLPVPRALRPRVYEVRFAAGPAAVPEGERPRRGGSGAGDGGRNPAARRTHCR</sequence>
<dbReference type="Proteomes" id="UP001059597">
    <property type="component" value="Chromosome"/>
</dbReference>
<evidence type="ECO:0000313" key="2">
    <source>
        <dbReference type="EMBL" id="BDM67831.1"/>
    </source>
</evidence>
<protein>
    <recommendedName>
        <fullName evidence="4">Methyltransferase</fullName>
    </recommendedName>
</protein>
<proteinExistence type="predicted"/>
<keyword evidence="3" id="KW-1185">Reference proteome</keyword>
<evidence type="ECO:0000256" key="1">
    <source>
        <dbReference type="SAM" id="MobiDB-lite"/>
    </source>
</evidence>
<organism evidence="2 3">
    <name type="scientific">Streptomyces nigrescens</name>
    <dbReference type="NCBI Taxonomy" id="1920"/>
    <lineage>
        <taxon>Bacteria</taxon>
        <taxon>Bacillati</taxon>
        <taxon>Actinomycetota</taxon>
        <taxon>Actinomycetes</taxon>
        <taxon>Kitasatosporales</taxon>
        <taxon>Streptomycetaceae</taxon>
        <taxon>Streptomyces</taxon>
    </lineage>
</organism>
<dbReference type="Gene3D" id="3.40.50.150">
    <property type="entry name" value="Vaccinia Virus protein VP39"/>
    <property type="match status" value="1"/>
</dbReference>
<dbReference type="SUPFAM" id="SSF53335">
    <property type="entry name" value="S-adenosyl-L-methionine-dependent methyltransferases"/>
    <property type="match status" value="1"/>
</dbReference>
<feature type="region of interest" description="Disordered" evidence="1">
    <location>
        <begin position="179"/>
        <end position="208"/>
    </location>
</feature>
<dbReference type="InterPro" id="IPR029063">
    <property type="entry name" value="SAM-dependent_MTases_sf"/>
</dbReference>
<reference evidence="2" key="1">
    <citation type="submission" date="2022-06" db="EMBL/GenBank/DDBJ databases">
        <title>Complete genome sequence of Streptomyces nigrescens HEK616.</title>
        <authorList>
            <person name="Asamizu S."/>
            <person name="Onaka H."/>
        </authorList>
    </citation>
    <scope>NUCLEOTIDE SEQUENCE</scope>
    <source>
        <strain evidence="2">HEK616</strain>
    </source>
</reference>